<dbReference type="InterPro" id="IPR007627">
    <property type="entry name" value="RNA_pol_sigma70_r2"/>
</dbReference>
<feature type="DNA-binding region" description="H-T-H motif" evidence="6">
    <location>
        <begin position="197"/>
        <end position="216"/>
    </location>
</feature>
<evidence type="ECO:0000256" key="4">
    <source>
        <dbReference type="ARBA" id="ARBA00023125"/>
    </source>
</evidence>
<evidence type="ECO:0000256" key="2">
    <source>
        <dbReference type="ARBA" id="ARBA00023015"/>
    </source>
</evidence>
<evidence type="ECO:0000256" key="1">
    <source>
        <dbReference type="ARBA" id="ARBA00022490"/>
    </source>
</evidence>
<evidence type="ECO:0000313" key="8">
    <source>
        <dbReference type="EMBL" id="MFC4769457.1"/>
    </source>
</evidence>
<gene>
    <name evidence="6 8" type="primary">sigI</name>
    <name evidence="8" type="ORF">ACFO8Q_19175</name>
</gene>
<evidence type="ECO:0000256" key="5">
    <source>
        <dbReference type="ARBA" id="ARBA00023163"/>
    </source>
</evidence>
<name>A0ABV9Q869_9BACL</name>
<keyword evidence="3 6" id="KW-0731">Sigma factor</keyword>
<dbReference type="SUPFAM" id="SSF88946">
    <property type="entry name" value="Sigma2 domain of RNA polymerase sigma factors"/>
    <property type="match status" value="1"/>
</dbReference>
<organism evidence="8 9">
    <name type="scientific">Effusibacillus consociatus</name>
    <dbReference type="NCBI Taxonomy" id="1117041"/>
    <lineage>
        <taxon>Bacteria</taxon>
        <taxon>Bacillati</taxon>
        <taxon>Bacillota</taxon>
        <taxon>Bacilli</taxon>
        <taxon>Bacillales</taxon>
        <taxon>Alicyclobacillaceae</taxon>
        <taxon>Effusibacillus</taxon>
    </lineage>
</organism>
<evidence type="ECO:0000256" key="6">
    <source>
        <dbReference type="HAMAP-Rule" id="MF_02064"/>
    </source>
</evidence>
<dbReference type="HAMAP" id="MF_02064">
    <property type="entry name" value="Sigma70_SigI"/>
    <property type="match status" value="1"/>
</dbReference>
<comment type="function">
    <text evidence="6">Sigma factors are initiation factors that promote the attachment of RNA polymerase to specific initiation sites and are then released.</text>
</comment>
<evidence type="ECO:0000259" key="7">
    <source>
        <dbReference type="Pfam" id="PF04542"/>
    </source>
</evidence>
<keyword evidence="9" id="KW-1185">Reference proteome</keyword>
<protein>
    <recommendedName>
        <fullName evidence="6">RNA polymerase sigma factor SigI</fullName>
    </recommendedName>
</protein>
<evidence type="ECO:0000256" key="3">
    <source>
        <dbReference type="ARBA" id="ARBA00023082"/>
    </source>
</evidence>
<comment type="similarity">
    <text evidence="6">Belongs to the sigma-70 factor family. SigI subfamily.</text>
</comment>
<evidence type="ECO:0000313" key="9">
    <source>
        <dbReference type="Proteomes" id="UP001596002"/>
    </source>
</evidence>
<dbReference type="Proteomes" id="UP001596002">
    <property type="component" value="Unassembled WGS sequence"/>
</dbReference>
<feature type="domain" description="RNA polymerase sigma-70 region 2" evidence="7">
    <location>
        <begin position="49"/>
        <end position="95"/>
    </location>
</feature>
<comment type="caution">
    <text evidence="8">The sequence shown here is derived from an EMBL/GenBank/DDBJ whole genome shotgun (WGS) entry which is preliminary data.</text>
</comment>
<dbReference type="Gene3D" id="1.10.1740.10">
    <property type="match status" value="1"/>
</dbReference>
<dbReference type="NCBIfam" id="TIGR02895">
    <property type="entry name" value="spore_sigI"/>
    <property type="match status" value="1"/>
</dbReference>
<reference evidence="9" key="1">
    <citation type="journal article" date="2019" name="Int. J. Syst. Evol. Microbiol.">
        <title>The Global Catalogue of Microorganisms (GCM) 10K type strain sequencing project: providing services to taxonomists for standard genome sequencing and annotation.</title>
        <authorList>
            <consortium name="The Broad Institute Genomics Platform"/>
            <consortium name="The Broad Institute Genome Sequencing Center for Infectious Disease"/>
            <person name="Wu L."/>
            <person name="Ma J."/>
        </authorList>
    </citation>
    <scope>NUCLEOTIDE SEQUENCE [LARGE SCALE GENOMIC DNA]</scope>
    <source>
        <strain evidence="9">WYCCWR 12678</strain>
    </source>
</reference>
<comment type="activity regulation">
    <text evidence="6">Negatively regulated by the anti-sigma-I factor RsgI.</text>
</comment>
<dbReference type="InterPro" id="IPR014244">
    <property type="entry name" value="RNA_pol_sigma-I"/>
</dbReference>
<sequence length="247" mass="28808">MLEDSVLRELISQAQQGNERSRQEIIEVSKVFLEKITSKICKRIITWNDDEMSISLIAFNEAISRYDKTHNENFYGYAKVIIQSRLIDYFRKEGRQQAAVSLDNVSNGRGGEEYELSPAEIKQAYDDYLEQQQIQERIEEIQVYSTRLEDFGIHLEDLEDASPGRADARKNLVQVANEFVKYPHLVELFLKTKQLPLKQILDFVQVSRKTVERGRKYLIALIIILISDDLPHLKSSIQFPDLERRVE</sequence>
<comment type="subunit">
    <text evidence="6">Interacts with RsgI.</text>
</comment>
<accession>A0ABV9Q869</accession>
<dbReference type="RefSeq" id="WP_380027993.1">
    <property type="nucleotide sequence ID" value="NZ_JBHSHC010000132.1"/>
</dbReference>
<keyword evidence="4 6" id="KW-0238">DNA-binding</keyword>
<keyword evidence="6" id="KW-0346">Stress response</keyword>
<dbReference type="InterPro" id="IPR013325">
    <property type="entry name" value="RNA_pol_sigma_r2"/>
</dbReference>
<keyword evidence="2 6" id="KW-0805">Transcription regulation</keyword>
<feature type="short sequence motif" description="Polymerase core binding" evidence="6">
    <location>
        <begin position="50"/>
        <end position="63"/>
    </location>
</feature>
<dbReference type="EMBL" id="JBHSHC010000132">
    <property type="protein sequence ID" value="MFC4769457.1"/>
    <property type="molecule type" value="Genomic_DNA"/>
</dbReference>
<keyword evidence="1 6" id="KW-0963">Cytoplasm</keyword>
<dbReference type="Pfam" id="PF04542">
    <property type="entry name" value="Sigma70_r2"/>
    <property type="match status" value="1"/>
</dbReference>
<dbReference type="PIRSF" id="PIRSF038953">
    <property type="entry name" value="SigI"/>
    <property type="match status" value="1"/>
</dbReference>
<keyword evidence="5 6" id="KW-0804">Transcription</keyword>
<comment type="subcellular location">
    <subcellularLocation>
        <location evidence="6">Cytoplasm</location>
    </subcellularLocation>
</comment>
<proteinExistence type="inferred from homology"/>